<dbReference type="InterPro" id="IPR037523">
    <property type="entry name" value="VOC_core"/>
</dbReference>
<evidence type="ECO:0000259" key="9">
    <source>
        <dbReference type="PROSITE" id="PS51819"/>
    </source>
</evidence>
<evidence type="ECO:0000313" key="10">
    <source>
        <dbReference type="EMBL" id="TXS93376.1"/>
    </source>
</evidence>
<evidence type="ECO:0000256" key="8">
    <source>
        <dbReference type="RuleBase" id="RU000683"/>
    </source>
</evidence>
<dbReference type="CDD" id="cd07252">
    <property type="entry name" value="BphC1-RGP6_N_like"/>
    <property type="match status" value="1"/>
</dbReference>
<comment type="similarity">
    <text evidence="2 8">Belongs to the extradiol ring-cleavage dioxygenase family.</text>
</comment>
<keyword evidence="6 8" id="KW-0560">Oxidoreductase</keyword>
<dbReference type="Proteomes" id="UP000321933">
    <property type="component" value="Unassembled WGS sequence"/>
</dbReference>
<keyword evidence="11" id="KW-1185">Reference proteome</keyword>
<dbReference type="Gene3D" id="3.10.180.10">
    <property type="entry name" value="2,3-Dihydroxybiphenyl 1,2-Dioxygenase, domain 1"/>
    <property type="match status" value="2"/>
</dbReference>
<name>A0A5C8ZY08_9GAMM</name>
<protein>
    <submittedName>
        <fullName evidence="10">Bleomycin resistance protein</fullName>
    </submittedName>
</protein>
<evidence type="ECO:0000313" key="11">
    <source>
        <dbReference type="Proteomes" id="UP000321933"/>
    </source>
</evidence>
<dbReference type="OrthoDB" id="9803142at2"/>
<comment type="cofactor">
    <cofactor evidence="1 8">
        <name>Fe(2+)</name>
        <dbReference type="ChEBI" id="CHEBI:29033"/>
    </cofactor>
</comment>
<dbReference type="Pfam" id="PF00903">
    <property type="entry name" value="Glyoxalase"/>
    <property type="match status" value="1"/>
</dbReference>
<evidence type="ECO:0000256" key="1">
    <source>
        <dbReference type="ARBA" id="ARBA00001954"/>
    </source>
</evidence>
<feature type="domain" description="VOC" evidence="9">
    <location>
        <begin position="149"/>
        <end position="273"/>
    </location>
</feature>
<dbReference type="RefSeq" id="WP_148063312.1">
    <property type="nucleotide sequence ID" value="NZ_VRYZ01000002.1"/>
</dbReference>
<dbReference type="Pfam" id="PF22632">
    <property type="entry name" value="BphC_D1"/>
    <property type="match status" value="1"/>
</dbReference>
<reference evidence="10 11" key="1">
    <citation type="submission" date="2019-08" db="EMBL/GenBank/DDBJ databases">
        <title>Parahaliea maris sp. nov., isolated from the surface seawater.</title>
        <authorList>
            <person name="Liu Y."/>
        </authorList>
    </citation>
    <scope>NUCLEOTIDE SEQUENCE [LARGE SCALE GENOMIC DNA]</scope>
    <source>
        <strain evidence="10 11">S2-26</strain>
    </source>
</reference>
<comment type="caution">
    <text evidence="10">The sequence shown here is derived from an EMBL/GenBank/DDBJ whole genome shotgun (WGS) entry which is preliminary data.</text>
</comment>
<dbReference type="PROSITE" id="PS00082">
    <property type="entry name" value="EXTRADIOL_DIOXYGENAS"/>
    <property type="match status" value="1"/>
</dbReference>
<keyword evidence="7 8" id="KW-0408">Iron</keyword>
<dbReference type="SUPFAM" id="SSF54593">
    <property type="entry name" value="Glyoxalase/Bleomycin resistance protein/Dihydroxybiphenyl dioxygenase"/>
    <property type="match status" value="2"/>
</dbReference>
<dbReference type="GO" id="GO:0051213">
    <property type="term" value="F:dioxygenase activity"/>
    <property type="evidence" value="ECO:0007669"/>
    <property type="project" value="UniProtKB-KW"/>
</dbReference>
<evidence type="ECO:0000256" key="7">
    <source>
        <dbReference type="ARBA" id="ARBA00023004"/>
    </source>
</evidence>
<evidence type="ECO:0000256" key="6">
    <source>
        <dbReference type="ARBA" id="ARBA00023002"/>
    </source>
</evidence>
<evidence type="ECO:0000256" key="4">
    <source>
        <dbReference type="ARBA" id="ARBA00022797"/>
    </source>
</evidence>
<evidence type="ECO:0000256" key="5">
    <source>
        <dbReference type="ARBA" id="ARBA00022964"/>
    </source>
</evidence>
<dbReference type="AlphaFoldDB" id="A0A5C8ZY08"/>
<organism evidence="10 11">
    <name type="scientific">Parahaliea aestuarii</name>
    <dbReference type="NCBI Taxonomy" id="1852021"/>
    <lineage>
        <taxon>Bacteria</taxon>
        <taxon>Pseudomonadati</taxon>
        <taxon>Pseudomonadota</taxon>
        <taxon>Gammaproteobacteria</taxon>
        <taxon>Cellvibrionales</taxon>
        <taxon>Halieaceae</taxon>
        <taxon>Parahaliea</taxon>
    </lineage>
</organism>
<keyword evidence="4 8" id="KW-0058">Aromatic hydrocarbons catabolism</keyword>
<accession>A0A5C8ZY08</accession>
<gene>
    <name evidence="10" type="ORF">FVW59_05955</name>
</gene>
<dbReference type="InterPro" id="IPR029068">
    <property type="entry name" value="Glyas_Bleomycin-R_OHBP_Dase"/>
</dbReference>
<dbReference type="GO" id="GO:0008198">
    <property type="term" value="F:ferrous iron binding"/>
    <property type="evidence" value="ECO:0007669"/>
    <property type="project" value="InterPro"/>
</dbReference>
<evidence type="ECO:0000256" key="2">
    <source>
        <dbReference type="ARBA" id="ARBA00008784"/>
    </source>
</evidence>
<keyword evidence="5 8" id="KW-0223">Dioxygenase</keyword>
<dbReference type="PROSITE" id="PS51819">
    <property type="entry name" value="VOC"/>
    <property type="match status" value="2"/>
</dbReference>
<keyword evidence="3" id="KW-0479">Metal-binding</keyword>
<evidence type="ECO:0000256" key="3">
    <source>
        <dbReference type="ARBA" id="ARBA00022723"/>
    </source>
</evidence>
<dbReference type="EMBL" id="VRYZ01000002">
    <property type="protein sequence ID" value="TXS93376.1"/>
    <property type="molecule type" value="Genomic_DNA"/>
</dbReference>
<feature type="domain" description="VOC" evidence="9">
    <location>
        <begin position="5"/>
        <end position="121"/>
    </location>
</feature>
<proteinExistence type="inferred from homology"/>
<dbReference type="InterPro" id="IPR004360">
    <property type="entry name" value="Glyas_Fos-R_dOase_dom"/>
</dbReference>
<dbReference type="InterPro" id="IPR000486">
    <property type="entry name" value="Xdiol_ring_cleave_dOase_1/2"/>
</dbReference>
<sequence length="301" mass="32362">MGLASIGYLRIQASDAGAWMDFGTGVLGLMDAGREDAAGARFLRMDRHPFRFMIEPGDSDRLLACGLEYRCKDDFDSVCADLESAGFSVTAGDGAQAARLCVSEFASVTDPAGNLLELYWGRKLDYQPLVSPTGVSAFVTGDEYTGDMGFGHAVIPAPDIEASIDFYTGLIGLAISDDLYPPMPEGAPEARVVFMHADNPRQHSLALYNQPSPLGVVHMMVEVSTLDEVGRGLDRANKGGHPVIASLGRHVNDNMCSFYVLAPGGIAVEYGYDGLLVDWETYTPTVSTEGDLWGHEYSFPG</sequence>